<dbReference type="InterPro" id="IPR011102">
    <property type="entry name" value="Sig_transdc_His_kinase_HWE"/>
</dbReference>
<evidence type="ECO:0000259" key="12">
    <source>
        <dbReference type="PROSITE" id="PS50112"/>
    </source>
</evidence>
<dbReference type="Gene3D" id="3.30.450.40">
    <property type="match status" value="1"/>
</dbReference>
<keyword evidence="15" id="KW-1185">Reference proteome</keyword>
<keyword evidence="3" id="KW-0597">Phosphoprotein</keyword>
<reference evidence="14 15" key="1">
    <citation type="journal article" date="2021" name="Int. J. Syst. Evol. Microbiol.">
        <title>Steroidobacter gossypii sp. nov., isolated from soil of cotton cropping field.</title>
        <authorList>
            <person name="Huang R."/>
            <person name="Yang S."/>
            <person name="Zhen C."/>
            <person name="Liu W."/>
        </authorList>
    </citation>
    <scope>NUCLEOTIDE SEQUENCE [LARGE SCALE GENOMIC DNA]</scope>
    <source>
        <strain evidence="14 15">S1-65</strain>
    </source>
</reference>
<evidence type="ECO:0000256" key="11">
    <source>
        <dbReference type="ARBA" id="ARBA00023026"/>
    </source>
</evidence>
<dbReference type="Gene3D" id="3.30.450.20">
    <property type="entry name" value="PAS domain"/>
    <property type="match status" value="1"/>
</dbReference>
<keyword evidence="9" id="KW-0418">Kinase</keyword>
<dbReference type="InterPro" id="IPR003018">
    <property type="entry name" value="GAF"/>
</dbReference>
<dbReference type="EMBL" id="JAEVLS010000001">
    <property type="protein sequence ID" value="MBM0103101.1"/>
    <property type="molecule type" value="Genomic_DNA"/>
</dbReference>
<accession>A0ABS1WQ45</accession>
<organism evidence="14 15">
    <name type="scientific">Steroidobacter gossypii</name>
    <dbReference type="NCBI Taxonomy" id="2805490"/>
    <lineage>
        <taxon>Bacteria</taxon>
        <taxon>Pseudomonadati</taxon>
        <taxon>Pseudomonadota</taxon>
        <taxon>Gammaproteobacteria</taxon>
        <taxon>Steroidobacterales</taxon>
        <taxon>Steroidobacteraceae</taxon>
        <taxon>Steroidobacter</taxon>
    </lineage>
</organism>
<evidence type="ECO:0000313" key="15">
    <source>
        <dbReference type="Proteomes" id="UP000661077"/>
    </source>
</evidence>
<dbReference type="InterPro" id="IPR029016">
    <property type="entry name" value="GAF-like_dom_sf"/>
</dbReference>
<evidence type="ECO:0000313" key="14">
    <source>
        <dbReference type="EMBL" id="MBM0103101.1"/>
    </source>
</evidence>
<name>A0ABS1WQ45_9GAMM</name>
<dbReference type="SMART" id="SM00911">
    <property type="entry name" value="HWE_HK"/>
    <property type="match status" value="1"/>
</dbReference>
<keyword evidence="7" id="KW-0677">Repeat</keyword>
<dbReference type="Proteomes" id="UP000661077">
    <property type="component" value="Unassembled WGS sequence"/>
</dbReference>
<keyword evidence="5" id="KW-0288">FMN</keyword>
<keyword evidence="10" id="KW-0067">ATP-binding</keyword>
<dbReference type="Pfam" id="PF07536">
    <property type="entry name" value="HWE_HK"/>
    <property type="match status" value="1"/>
</dbReference>
<dbReference type="InterPro" id="IPR000014">
    <property type="entry name" value="PAS"/>
</dbReference>
<evidence type="ECO:0000256" key="6">
    <source>
        <dbReference type="ARBA" id="ARBA00022679"/>
    </source>
</evidence>
<proteinExistence type="predicted"/>
<dbReference type="PROSITE" id="PS50112">
    <property type="entry name" value="PAS"/>
    <property type="match status" value="1"/>
</dbReference>
<sequence length="511" mass="56502">MISATELLHRQHVLADFGQFVLDNDDLQAILTEGCRLIAAALKTDLAKVLEIEQERGTALVRAGVGWNPGIVGHARIRLDERSSEAHAIRTAEPLITPDIEKETRFVFPRFMREHGVVAIVNVPILLPGREPYGVLQVDLREPRAFGQEDIQFLRTYAMVLGPVIDRMRKARDLAHTTERYRLIVENARDYAIILTDAEDRITDWLPGAAAIFGWTAAEALGKPAEILFTPEDQAAGEAEHEVDTARREGKAPNVRWHIRKDGTRVFIDGQTTALKGPDGTVTGFMKIGQDVTARRESDERQQILVGELQHRTRNLIAVVHSLADKTARASKDLPDFKARFEDRLRALARVQSLLSRLEDTDRVTFDELLSSELAAMDGFAERVKLDGPRGVKLRSSSVQILALALHELATNAVKYGALSQPQASLTIAWRLSKGGDGIPWLHIDWREDGVVTSGETTRAVPGRGQGRDLIERALPYQLGAKVYFDLGPGGLHCTISLPVSISTLEENASG</sequence>
<feature type="domain" description="PAC" evidence="13">
    <location>
        <begin position="248"/>
        <end position="304"/>
    </location>
</feature>
<evidence type="ECO:0000256" key="8">
    <source>
        <dbReference type="ARBA" id="ARBA00022741"/>
    </source>
</evidence>
<dbReference type="PANTHER" id="PTHR41523:SF7">
    <property type="entry name" value="HISTIDINE KINASE"/>
    <property type="match status" value="1"/>
</dbReference>
<dbReference type="SUPFAM" id="SSF55781">
    <property type="entry name" value="GAF domain-like"/>
    <property type="match status" value="1"/>
</dbReference>
<comment type="catalytic activity">
    <reaction evidence="1">
        <text>ATP + protein L-histidine = ADP + protein N-phospho-L-histidine.</text>
        <dbReference type="EC" id="2.7.13.3"/>
    </reaction>
</comment>
<evidence type="ECO:0000256" key="10">
    <source>
        <dbReference type="ARBA" id="ARBA00022840"/>
    </source>
</evidence>
<protein>
    <recommendedName>
        <fullName evidence="2">histidine kinase</fullName>
        <ecNumber evidence="2">2.7.13.3</ecNumber>
    </recommendedName>
</protein>
<dbReference type="InterPro" id="IPR036890">
    <property type="entry name" value="HATPase_C_sf"/>
</dbReference>
<dbReference type="CDD" id="cd00130">
    <property type="entry name" value="PAS"/>
    <property type="match status" value="1"/>
</dbReference>
<dbReference type="InterPro" id="IPR013767">
    <property type="entry name" value="PAS_fold"/>
</dbReference>
<feature type="domain" description="PAS" evidence="12">
    <location>
        <begin position="177"/>
        <end position="250"/>
    </location>
</feature>
<evidence type="ECO:0000256" key="5">
    <source>
        <dbReference type="ARBA" id="ARBA00022643"/>
    </source>
</evidence>
<evidence type="ECO:0000256" key="7">
    <source>
        <dbReference type="ARBA" id="ARBA00022737"/>
    </source>
</evidence>
<evidence type="ECO:0000256" key="9">
    <source>
        <dbReference type="ARBA" id="ARBA00022777"/>
    </source>
</evidence>
<evidence type="ECO:0000259" key="13">
    <source>
        <dbReference type="PROSITE" id="PS50113"/>
    </source>
</evidence>
<evidence type="ECO:0000256" key="1">
    <source>
        <dbReference type="ARBA" id="ARBA00000085"/>
    </source>
</evidence>
<dbReference type="SUPFAM" id="SSF55874">
    <property type="entry name" value="ATPase domain of HSP90 chaperone/DNA topoisomerase II/histidine kinase"/>
    <property type="match status" value="1"/>
</dbReference>
<dbReference type="RefSeq" id="WP_203165088.1">
    <property type="nucleotide sequence ID" value="NZ_JAEVLS010000001.1"/>
</dbReference>
<keyword evidence="6" id="KW-0808">Transferase</keyword>
<dbReference type="EC" id="2.7.13.3" evidence="2"/>
<gene>
    <name evidence="14" type="ORF">JM946_00005</name>
</gene>
<evidence type="ECO:0000256" key="3">
    <source>
        <dbReference type="ARBA" id="ARBA00022553"/>
    </source>
</evidence>
<dbReference type="Pfam" id="PF00989">
    <property type="entry name" value="PAS"/>
    <property type="match status" value="1"/>
</dbReference>
<evidence type="ECO:0000256" key="4">
    <source>
        <dbReference type="ARBA" id="ARBA00022630"/>
    </source>
</evidence>
<dbReference type="InterPro" id="IPR000700">
    <property type="entry name" value="PAS-assoc_C"/>
</dbReference>
<dbReference type="InterPro" id="IPR035965">
    <property type="entry name" value="PAS-like_dom_sf"/>
</dbReference>
<dbReference type="SMART" id="SM00065">
    <property type="entry name" value="GAF"/>
    <property type="match status" value="1"/>
</dbReference>
<keyword evidence="4" id="KW-0285">Flavoprotein</keyword>
<dbReference type="NCBIfam" id="TIGR00229">
    <property type="entry name" value="sensory_box"/>
    <property type="match status" value="1"/>
</dbReference>
<keyword evidence="11" id="KW-0843">Virulence</keyword>
<comment type="caution">
    <text evidence="14">The sequence shown here is derived from an EMBL/GenBank/DDBJ whole genome shotgun (WGS) entry which is preliminary data.</text>
</comment>
<dbReference type="PANTHER" id="PTHR41523">
    <property type="entry name" value="TWO-COMPONENT SYSTEM SENSOR PROTEIN"/>
    <property type="match status" value="1"/>
</dbReference>
<keyword evidence="8" id="KW-0547">Nucleotide-binding</keyword>
<evidence type="ECO:0000256" key="2">
    <source>
        <dbReference type="ARBA" id="ARBA00012438"/>
    </source>
</evidence>
<dbReference type="PROSITE" id="PS50113">
    <property type="entry name" value="PAC"/>
    <property type="match status" value="1"/>
</dbReference>
<dbReference type="Pfam" id="PF01590">
    <property type="entry name" value="GAF"/>
    <property type="match status" value="1"/>
</dbReference>
<dbReference type="SMART" id="SM00091">
    <property type="entry name" value="PAS"/>
    <property type="match status" value="1"/>
</dbReference>
<dbReference type="Gene3D" id="3.30.565.10">
    <property type="entry name" value="Histidine kinase-like ATPase, C-terminal domain"/>
    <property type="match status" value="1"/>
</dbReference>
<dbReference type="SUPFAM" id="SSF55785">
    <property type="entry name" value="PYP-like sensor domain (PAS domain)"/>
    <property type="match status" value="1"/>
</dbReference>